<dbReference type="InterPro" id="IPR029063">
    <property type="entry name" value="SAM-dependent_MTases_sf"/>
</dbReference>
<keyword evidence="1" id="KW-0808">Transferase</keyword>
<accession>A0ABT7MHL1</accession>
<reference evidence="1 2" key="1">
    <citation type="submission" date="2023-06" db="EMBL/GenBank/DDBJ databases">
        <title>Actinomycetospora Odt1-22.</title>
        <authorList>
            <person name="Supong K."/>
        </authorList>
    </citation>
    <scope>NUCLEOTIDE SEQUENCE [LARGE SCALE GENOMIC DNA]</scope>
    <source>
        <strain evidence="1 2">Odt1-22</strain>
    </source>
</reference>
<dbReference type="Pfam" id="PF13489">
    <property type="entry name" value="Methyltransf_23"/>
    <property type="match status" value="1"/>
</dbReference>
<comment type="caution">
    <text evidence="1">The sequence shown here is derived from an EMBL/GenBank/DDBJ whole genome shotgun (WGS) entry which is preliminary data.</text>
</comment>
<keyword evidence="1" id="KW-0489">Methyltransferase</keyword>
<evidence type="ECO:0000313" key="2">
    <source>
        <dbReference type="Proteomes" id="UP001231924"/>
    </source>
</evidence>
<gene>
    <name evidence="1" type="ORF">QRT03_29515</name>
</gene>
<dbReference type="GO" id="GO:0032259">
    <property type="term" value="P:methylation"/>
    <property type="evidence" value="ECO:0007669"/>
    <property type="project" value="UniProtKB-KW"/>
</dbReference>
<proteinExistence type="predicted"/>
<keyword evidence="2" id="KW-1185">Reference proteome</keyword>
<evidence type="ECO:0000313" key="1">
    <source>
        <dbReference type="EMBL" id="MDL5160141.1"/>
    </source>
</evidence>
<dbReference type="Proteomes" id="UP001231924">
    <property type="component" value="Unassembled WGS sequence"/>
</dbReference>
<name>A0ABT7MHL1_9PSEU</name>
<protein>
    <submittedName>
        <fullName evidence="1">Methyltransferase domain-containing protein</fullName>
    </submittedName>
</protein>
<dbReference type="RefSeq" id="WP_286056746.1">
    <property type="nucleotide sequence ID" value="NZ_JASVWF010000009.1"/>
</dbReference>
<organism evidence="1 2">
    <name type="scientific">Actinomycetospora termitidis</name>
    <dbReference type="NCBI Taxonomy" id="3053470"/>
    <lineage>
        <taxon>Bacteria</taxon>
        <taxon>Bacillati</taxon>
        <taxon>Actinomycetota</taxon>
        <taxon>Actinomycetes</taxon>
        <taxon>Pseudonocardiales</taxon>
        <taxon>Pseudonocardiaceae</taxon>
        <taxon>Actinomycetospora</taxon>
    </lineage>
</organism>
<dbReference type="EMBL" id="JASVWF010000009">
    <property type="protein sequence ID" value="MDL5160141.1"/>
    <property type="molecule type" value="Genomic_DNA"/>
</dbReference>
<dbReference type="SUPFAM" id="SSF53335">
    <property type="entry name" value="S-adenosyl-L-methionine-dependent methyltransferases"/>
    <property type="match status" value="1"/>
</dbReference>
<sequence>MLRYAGAVAASKAFSATAVGRRVYHHLGRQALERLRVAEGLPQRYVDRADRLLAQVARHDVLAPGDRVLEIGTGWVHWEATVLALHHDVRVTMLDVRDNRLPRAYRAYLAGYRAHLESVPASLAPAGRDRALDRLGAALDAPDLDGVYDLLGLEHVVEPTGSLAGLDAGRFALVVSADVLEHLPTASLAAHVREELERVRPGGYAIHQIDLVDHYHYFDPSTSPKTYYRYGDGTWRRWFQSEVQYFNRVQRPQWQALFRDAGWSVVEDGVACGEIGEVPIAAPFAALSPADRDCLQILGVHRRPA</sequence>
<dbReference type="GO" id="GO:0008168">
    <property type="term" value="F:methyltransferase activity"/>
    <property type="evidence" value="ECO:0007669"/>
    <property type="project" value="UniProtKB-KW"/>
</dbReference>
<dbReference type="Gene3D" id="3.40.50.150">
    <property type="entry name" value="Vaccinia Virus protein VP39"/>
    <property type="match status" value="1"/>
</dbReference>